<dbReference type="InterPro" id="IPR004155">
    <property type="entry name" value="PBS_lyase_HEAT"/>
</dbReference>
<evidence type="ECO:0000313" key="1">
    <source>
        <dbReference type="EMBL" id="CAB0035300.1"/>
    </source>
</evidence>
<dbReference type="Gene3D" id="1.25.10.10">
    <property type="entry name" value="Leucine-rich Repeat Variant"/>
    <property type="match status" value="2"/>
</dbReference>
<dbReference type="PANTHER" id="PTHR12697">
    <property type="entry name" value="PBS LYASE HEAT-LIKE PROTEIN"/>
    <property type="match status" value="1"/>
</dbReference>
<sequence>MVVTISNEQIVAMGNILNDKTKPLNERFRALFTLKNIKEAKSVEQIIKCFDDPSSLLKHELAYVLGQMQLDEAIPKLIEVLKDTKQEAMVRHEAGLKASSALFRHEIAFVLGQLKEEITAPALEENLADPNENEMVRHECAEALGAIASPYCWEVLKKYVKDEARVVRESCLVALDICEHENNGEFQYANGLSQIISS</sequence>
<evidence type="ECO:0008006" key="3">
    <source>
        <dbReference type="Google" id="ProtNLM"/>
    </source>
</evidence>
<dbReference type="AlphaFoldDB" id="A0A6H5IIS7"/>
<dbReference type="EMBL" id="CADCXV010000777">
    <property type="protein sequence ID" value="CAB0035300.1"/>
    <property type="molecule type" value="Genomic_DNA"/>
</dbReference>
<name>A0A6H5IIS7_9HYME</name>
<keyword evidence="2" id="KW-1185">Reference proteome</keyword>
<dbReference type="InterPro" id="IPR016024">
    <property type="entry name" value="ARM-type_fold"/>
</dbReference>
<dbReference type="PANTHER" id="PTHR12697:SF5">
    <property type="entry name" value="DEOXYHYPUSINE HYDROXYLASE"/>
    <property type="match status" value="1"/>
</dbReference>
<dbReference type="SMART" id="SM00567">
    <property type="entry name" value="EZ_HEAT"/>
    <property type="match status" value="4"/>
</dbReference>
<dbReference type="GO" id="GO:0019135">
    <property type="term" value="F:deoxyhypusine monooxygenase activity"/>
    <property type="evidence" value="ECO:0007669"/>
    <property type="project" value="TreeGrafter"/>
</dbReference>
<gene>
    <name evidence="1" type="ORF">TBRA_LOCUS7198</name>
</gene>
<proteinExistence type="predicted"/>
<evidence type="ECO:0000313" key="2">
    <source>
        <dbReference type="Proteomes" id="UP000479190"/>
    </source>
</evidence>
<dbReference type="Proteomes" id="UP000479190">
    <property type="component" value="Unassembled WGS sequence"/>
</dbReference>
<dbReference type="OrthoDB" id="421002at2759"/>
<protein>
    <recommendedName>
        <fullName evidence="3">Deoxyhypusine monooxygenase</fullName>
    </recommendedName>
</protein>
<dbReference type="Pfam" id="PF13646">
    <property type="entry name" value="HEAT_2"/>
    <property type="match status" value="2"/>
</dbReference>
<reference evidence="1 2" key="1">
    <citation type="submission" date="2020-02" db="EMBL/GenBank/DDBJ databases">
        <authorList>
            <person name="Ferguson B K."/>
        </authorList>
    </citation>
    <scope>NUCLEOTIDE SEQUENCE [LARGE SCALE GENOMIC DNA]</scope>
</reference>
<dbReference type="InterPro" id="IPR011989">
    <property type="entry name" value="ARM-like"/>
</dbReference>
<accession>A0A6H5IIS7</accession>
<organism evidence="1 2">
    <name type="scientific">Trichogramma brassicae</name>
    <dbReference type="NCBI Taxonomy" id="86971"/>
    <lineage>
        <taxon>Eukaryota</taxon>
        <taxon>Metazoa</taxon>
        <taxon>Ecdysozoa</taxon>
        <taxon>Arthropoda</taxon>
        <taxon>Hexapoda</taxon>
        <taxon>Insecta</taxon>
        <taxon>Pterygota</taxon>
        <taxon>Neoptera</taxon>
        <taxon>Endopterygota</taxon>
        <taxon>Hymenoptera</taxon>
        <taxon>Apocrita</taxon>
        <taxon>Proctotrupomorpha</taxon>
        <taxon>Chalcidoidea</taxon>
        <taxon>Trichogrammatidae</taxon>
        <taxon>Trichogramma</taxon>
    </lineage>
</organism>
<dbReference type="SUPFAM" id="SSF48371">
    <property type="entry name" value="ARM repeat"/>
    <property type="match status" value="1"/>
</dbReference>